<name>A0A150GAY3_GONPE</name>
<dbReference type="PANTHER" id="PTHR41749:SF1">
    <property type="entry name" value="UBIQUITIN-LIKE DOMAIN-CONTAINING PROTEIN"/>
    <property type="match status" value="1"/>
</dbReference>
<protein>
    <recommendedName>
        <fullName evidence="2">Ubiquitin-like domain-containing protein</fullName>
    </recommendedName>
</protein>
<dbReference type="EMBL" id="LSYV01000040">
    <property type="protein sequence ID" value="KXZ47006.1"/>
    <property type="molecule type" value="Genomic_DNA"/>
</dbReference>
<dbReference type="InterPro" id="IPR029071">
    <property type="entry name" value="Ubiquitin-like_domsf"/>
</dbReference>
<evidence type="ECO:0000259" key="2">
    <source>
        <dbReference type="PROSITE" id="PS50053"/>
    </source>
</evidence>
<dbReference type="AlphaFoldDB" id="A0A150GAY3"/>
<evidence type="ECO:0000313" key="4">
    <source>
        <dbReference type="Proteomes" id="UP000075714"/>
    </source>
</evidence>
<reference evidence="4" key="1">
    <citation type="journal article" date="2016" name="Nat. Commun.">
        <title>The Gonium pectorale genome demonstrates co-option of cell cycle regulation during the evolution of multicellularity.</title>
        <authorList>
            <person name="Hanschen E.R."/>
            <person name="Marriage T.N."/>
            <person name="Ferris P.J."/>
            <person name="Hamaji T."/>
            <person name="Toyoda A."/>
            <person name="Fujiyama A."/>
            <person name="Neme R."/>
            <person name="Noguchi H."/>
            <person name="Minakuchi Y."/>
            <person name="Suzuki M."/>
            <person name="Kawai-Toyooka H."/>
            <person name="Smith D.R."/>
            <person name="Sparks H."/>
            <person name="Anderson J."/>
            <person name="Bakaric R."/>
            <person name="Luria V."/>
            <person name="Karger A."/>
            <person name="Kirschner M.W."/>
            <person name="Durand P.M."/>
            <person name="Michod R.E."/>
            <person name="Nozaki H."/>
            <person name="Olson B.J."/>
        </authorList>
    </citation>
    <scope>NUCLEOTIDE SEQUENCE [LARGE SCALE GENOMIC DNA]</scope>
    <source>
        <strain evidence="4">NIES-2863</strain>
    </source>
</reference>
<evidence type="ECO:0000313" key="3">
    <source>
        <dbReference type="EMBL" id="KXZ47006.1"/>
    </source>
</evidence>
<keyword evidence="4" id="KW-1185">Reference proteome</keyword>
<dbReference type="PROSITE" id="PS50053">
    <property type="entry name" value="UBIQUITIN_2"/>
    <property type="match status" value="1"/>
</dbReference>
<dbReference type="Gene3D" id="3.10.20.90">
    <property type="entry name" value="Phosphatidylinositol 3-kinase Catalytic Subunit, Chain A, domain 1"/>
    <property type="match status" value="1"/>
</dbReference>
<comment type="caution">
    <text evidence="3">The sequence shown here is derived from an EMBL/GenBank/DDBJ whole genome shotgun (WGS) entry which is preliminary data.</text>
</comment>
<feature type="compositionally biased region" description="Basic and acidic residues" evidence="1">
    <location>
        <begin position="15"/>
        <end position="24"/>
    </location>
</feature>
<dbReference type="InterPro" id="IPR000626">
    <property type="entry name" value="Ubiquitin-like_dom"/>
</dbReference>
<organism evidence="3 4">
    <name type="scientific">Gonium pectorale</name>
    <name type="common">Green alga</name>
    <dbReference type="NCBI Taxonomy" id="33097"/>
    <lineage>
        <taxon>Eukaryota</taxon>
        <taxon>Viridiplantae</taxon>
        <taxon>Chlorophyta</taxon>
        <taxon>core chlorophytes</taxon>
        <taxon>Chlorophyceae</taxon>
        <taxon>CS clade</taxon>
        <taxon>Chlamydomonadales</taxon>
        <taxon>Volvocaceae</taxon>
        <taxon>Gonium</taxon>
    </lineage>
</organism>
<dbReference type="OrthoDB" id="534247at2759"/>
<dbReference type="PANTHER" id="PTHR41749">
    <property type="entry name" value="UBIQUITIN-LIKE DOMAIN-CONTAINING PROTEIN"/>
    <property type="match status" value="1"/>
</dbReference>
<feature type="domain" description="Ubiquitin-like" evidence="2">
    <location>
        <begin position="31"/>
        <end position="89"/>
    </location>
</feature>
<gene>
    <name evidence="3" type="ORF">GPECTOR_39g500</name>
</gene>
<proteinExistence type="predicted"/>
<feature type="region of interest" description="Disordered" evidence="1">
    <location>
        <begin position="1"/>
        <end position="27"/>
    </location>
</feature>
<dbReference type="SUPFAM" id="SSF54236">
    <property type="entry name" value="Ubiquitin-like"/>
    <property type="match status" value="1"/>
</dbReference>
<sequence length="105" mass="11173">MELSTADLESSRQAARSEREREVQQEEGGDVKLVITLPGGEKLNQSFKTGVTVAYVKALVAQQAGLDFGKLRLLLGGKPLIDPLSLADCPGIEPGREVAVEVALV</sequence>
<dbReference type="STRING" id="33097.A0A150GAY3"/>
<evidence type="ECO:0000256" key="1">
    <source>
        <dbReference type="SAM" id="MobiDB-lite"/>
    </source>
</evidence>
<accession>A0A150GAY3</accession>
<dbReference type="Pfam" id="PF00240">
    <property type="entry name" value="ubiquitin"/>
    <property type="match status" value="1"/>
</dbReference>
<dbReference type="CDD" id="cd17039">
    <property type="entry name" value="Ubl_ubiquitin_like"/>
    <property type="match status" value="1"/>
</dbReference>
<dbReference type="Proteomes" id="UP000075714">
    <property type="component" value="Unassembled WGS sequence"/>
</dbReference>